<proteinExistence type="predicted"/>
<protein>
    <recommendedName>
        <fullName evidence="3">F-box domain-containing protein</fullName>
    </recommendedName>
</protein>
<sequence length="581" mass="66148">MDYLNNVPAEVWDSISDQLYDPGDLRNFVRVCRAFWARRHRTLLGVITWDGFPQQSNDIKFLQDHPTMSAYPRSLTVNARISGYHVRQEDHEPIDWEDWFARVHPPLAGHSDSIRPRTSEMPGPCGSFIHLCVEWRVLHTMHPFIALQRLTFHGLQLTAADLTITLHFPNIRRLEATTCQFLPNNADSFDDGVCSHSLPFLLRLPITHLTLLDLEGPLTDDGILLAENELNKVAALAACPTLQHLRFDVSSRVACVVKGSHYPPSPLAMTLNPPAGLLTVEALLPRKDTYERETETRHEYRNLEVVSRDLSSFVSQCTALDSLTIHGYMPVGSFCVAPPDSLLNLEVLRGPEAVLRAINPKNSSLRVLDVYEGLSTAQSIVRWLEEQGNMAKADNNRLCVEEFRVYTDRWDEEVVGVSQAHFGKSLRTLDVRYRLGGPDEDALLSLGPRLLVDFPALERVYFYRVLLPRPKKTPRRYWRTIPVEHIEEQSSYAYGEVQGGVEVDMRDESKGCIPLNTDVDAEGDEMEGVVVRFWGKNCPRLREIGLRLGVVWRREGEKGVWRRARYRFEGSKRVFDTEGQA</sequence>
<dbReference type="SUPFAM" id="SSF52047">
    <property type="entry name" value="RNI-like"/>
    <property type="match status" value="1"/>
</dbReference>
<evidence type="ECO:0000313" key="1">
    <source>
        <dbReference type="EMBL" id="EIW78830.1"/>
    </source>
</evidence>
<name>A0A5M3MIS7_CONPW</name>
<dbReference type="EMBL" id="JH711581">
    <property type="protein sequence ID" value="EIW78830.1"/>
    <property type="molecule type" value="Genomic_DNA"/>
</dbReference>
<dbReference type="RefSeq" id="XP_007770603.1">
    <property type="nucleotide sequence ID" value="XM_007772413.1"/>
</dbReference>
<evidence type="ECO:0000313" key="2">
    <source>
        <dbReference type="Proteomes" id="UP000053558"/>
    </source>
</evidence>
<keyword evidence="2" id="KW-1185">Reference proteome</keyword>
<dbReference type="KEGG" id="cput:CONPUDRAFT_166728"/>
<accession>A0A5M3MIS7</accession>
<gene>
    <name evidence="1" type="ORF">CONPUDRAFT_166728</name>
</gene>
<dbReference type="GeneID" id="19205619"/>
<reference evidence="2" key="1">
    <citation type="journal article" date="2012" name="Science">
        <title>The Paleozoic origin of enzymatic lignin decomposition reconstructed from 31 fungal genomes.</title>
        <authorList>
            <person name="Floudas D."/>
            <person name="Binder M."/>
            <person name="Riley R."/>
            <person name="Barry K."/>
            <person name="Blanchette R.A."/>
            <person name="Henrissat B."/>
            <person name="Martinez A.T."/>
            <person name="Otillar R."/>
            <person name="Spatafora J.W."/>
            <person name="Yadav J.S."/>
            <person name="Aerts A."/>
            <person name="Benoit I."/>
            <person name="Boyd A."/>
            <person name="Carlson A."/>
            <person name="Copeland A."/>
            <person name="Coutinho P.M."/>
            <person name="de Vries R.P."/>
            <person name="Ferreira P."/>
            <person name="Findley K."/>
            <person name="Foster B."/>
            <person name="Gaskell J."/>
            <person name="Glotzer D."/>
            <person name="Gorecki P."/>
            <person name="Heitman J."/>
            <person name="Hesse C."/>
            <person name="Hori C."/>
            <person name="Igarashi K."/>
            <person name="Jurgens J.A."/>
            <person name="Kallen N."/>
            <person name="Kersten P."/>
            <person name="Kohler A."/>
            <person name="Kuees U."/>
            <person name="Kumar T.K.A."/>
            <person name="Kuo A."/>
            <person name="LaButti K."/>
            <person name="Larrondo L.F."/>
            <person name="Lindquist E."/>
            <person name="Ling A."/>
            <person name="Lombard V."/>
            <person name="Lucas S."/>
            <person name="Lundell T."/>
            <person name="Martin R."/>
            <person name="McLaughlin D.J."/>
            <person name="Morgenstern I."/>
            <person name="Morin E."/>
            <person name="Murat C."/>
            <person name="Nagy L.G."/>
            <person name="Nolan M."/>
            <person name="Ohm R.A."/>
            <person name="Patyshakuliyeva A."/>
            <person name="Rokas A."/>
            <person name="Ruiz-Duenas F.J."/>
            <person name="Sabat G."/>
            <person name="Salamov A."/>
            <person name="Samejima M."/>
            <person name="Schmutz J."/>
            <person name="Slot J.C."/>
            <person name="St John F."/>
            <person name="Stenlid J."/>
            <person name="Sun H."/>
            <person name="Sun S."/>
            <person name="Syed K."/>
            <person name="Tsang A."/>
            <person name="Wiebenga A."/>
            <person name="Young D."/>
            <person name="Pisabarro A."/>
            <person name="Eastwood D.C."/>
            <person name="Martin F."/>
            <person name="Cullen D."/>
            <person name="Grigoriev I.V."/>
            <person name="Hibbett D.S."/>
        </authorList>
    </citation>
    <scope>NUCLEOTIDE SEQUENCE [LARGE SCALE GENOMIC DNA]</scope>
    <source>
        <strain evidence="2">RWD-64-598 SS2</strain>
    </source>
</reference>
<dbReference type="OrthoDB" id="5354526at2759"/>
<dbReference type="Proteomes" id="UP000053558">
    <property type="component" value="Unassembled WGS sequence"/>
</dbReference>
<organism evidence="1 2">
    <name type="scientific">Coniophora puteana (strain RWD-64-598)</name>
    <name type="common">Brown rot fungus</name>
    <dbReference type="NCBI Taxonomy" id="741705"/>
    <lineage>
        <taxon>Eukaryota</taxon>
        <taxon>Fungi</taxon>
        <taxon>Dikarya</taxon>
        <taxon>Basidiomycota</taxon>
        <taxon>Agaricomycotina</taxon>
        <taxon>Agaricomycetes</taxon>
        <taxon>Agaricomycetidae</taxon>
        <taxon>Boletales</taxon>
        <taxon>Coniophorineae</taxon>
        <taxon>Coniophoraceae</taxon>
        <taxon>Coniophora</taxon>
    </lineage>
</organism>
<dbReference type="AlphaFoldDB" id="A0A5M3MIS7"/>
<evidence type="ECO:0008006" key="3">
    <source>
        <dbReference type="Google" id="ProtNLM"/>
    </source>
</evidence>
<comment type="caution">
    <text evidence="1">The sequence shown here is derived from an EMBL/GenBank/DDBJ whole genome shotgun (WGS) entry which is preliminary data.</text>
</comment>